<gene>
    <name evidence="2" type="ORF">K0T92_20645</name>
</gene>
<evidence type="ECO:0000256" key="1">
    <source>
        <dbReference type="SAM" id="Phobius"/>
    </source>
</evidence>
<evidence type="ECO:0000313" key="3">
    <source>
        <dbReference type="Proteomes" id="UP000812277"/>
    </source>
</evidence>
<dbReference type="EMBL" id="JAHZIJ010000020">
    <property type="protein sequence ID" value="MBW7477128.1"/>
    <property type="molecule type" value="Genomic_DNA"/>
</dbReference>
<keyword evidence="1" id="KW-1133">Transmembrane helix</keyword>
<keyword evidence="1" id="KW-0812">Transmembrane</keyword>
<feature type="transmembrane region" description="Helical" evidence="1">
    <location>
        <begin position="6"/>
        <end position="25"/>
    </location>
</feature>
<protein>
    <submittedName>
        <fullName evidence="2">Uncharacterized protein</fullName>
    </submittedName>
</protein>
<name>A0ABS7DD89_9BACL</name>
<sequence>MQVPMGVWVAAIIIVILLTWMTIWVTNKAYSKKWEDHDNEKDGEFR</sequence>
<dbReference type="Proteomes" id="UP000812277">
    <property type="component" value="Unassembled WGS sequence"/>
</dbReference>
<keyword evidence="1" id="KW-0472">Membrane</keyword>
<evidence type="ECO:0000313" key="2">
    <source>
        <dbReference type="EMBL" id="MBW7477128.1"/>
    </source>
</evidence>
<reference evidence="2 3" key="1">
    <citation type="submission" date="2021-07" db="EMBL/GenBank/DDBJ databases">
        <title>Paenibacillus radiodurans sp. nov., isolated from the southeastern edge of Tengger Desert.</title>
        <authorList>
            <person name="Zhang G."/>
        </authorList>
    </citation>
    <scope>NUCLEOTIDE SEQUENCE [LARGE SCALE GENOMIC DNA]</scope>
    <source>
        <strain evidence="2 3">DT7-4</strain>
    </source>
</reference>
<organism evidence="2 3">
    <name type="scientific">Paenibacillus oenotherae</name>
    <dbReference type="NCBI Taxonomy" id="1435645"/>
    <lineage>
        <taxon>Bacteria</taxon>
        <taxon>Bacillati</taxon>
        <taxon>Bacillota</taxon>
        <taxon>Bacilli</taxon>
        <taxon>Bacillales</taxon>
        <taxon>Paenibacillaceae</taxon>
        <taxon>Paenibacillus</taxon>
    </lineage>
</organism>
<keyword evidence="3" id="KW-1185">Reference proteome</keyword>
<dbReference type="RefSeq" id="WP_219874376.1">
    <property type="nucleotide sequence ID" value="NZ_JAHZIJ010000020.1"/>
</dbReference>
<proteinExistence type="predicted"/>
<accession>A0ABS7DD89</accession>
<comment type="caution">
    <text evidence="2">The sequence shown here is derived from an EMBL/GenBank/DDBJ whole genome shotgun (WGS) entry which is preliminary data.</text>
</comment>